<dbReference type="Proteomes" id="UP000003163">
    <property type="component" value="Unassembled WGS sequence"/>
</dbReference>
<dbReference type="OrthoDB" id="1649088at2759"/>
<dbReference type="HOGENOM" id="CLU_037146_1_0_1"/>
<keyword evidence="13" id="KW-1185">Reference proteome</keyword>
<dbReference type="FunCoup" id="J8ZVH7">
    <property type="interactions" value="127"/>
</dbReference>
<evidence type="ECO:0000256" key="1">
    <source>
        <dbReference type="ARBA" id="ARBA00005156"/>
    </source>
</evidence>
<dbReference type="InterPro" id="IPR042264">
    <property type="entry name" value="DPH1/DPH2_2"/>
</dbReference>
<keyword evidence="6 11" id="KW-0949">S-adenosyl-L-methionine</keyword>
<dbReference type="PIRSF" id="PIRSF004967">
    <property type="entry name" value="DPH1"/>
    <property type="match status" value="1"/>
</dbReference>
<reference evidence="13" key="2">
    <citation type="submission" date="2015-07" db="EMBL/GenBank/DDBJ databases">
        <title>Contrasting host-pathogen interactions and genome evolution in two generalist and specialist microsporidian pathogens of mosquitoes.</title>
        <authorList>
            <consortium name="The Broad Institute Genomics Platform"/>
            <consortium name="The Broad Institute Genome Sequencing Center for Infectious Disease"/>
            <person name="Cuomo C.A."/>
            <person name="Sanscrainte N.D."/>
            <person name="Goldberg J.M."/>
            <person name="Heiman D."/>
            <person name="Young S."/>
            <person name="Zeng Q."/>
            <person name="Becnel J.J."/>
            <person name="Birren B.W."/>
        </authorList>
    </citation>
    <scope>NUCLEOTIDE SEQUENCE [LARGE SCALE GENOMIC DNA]</scope>
    <source>
        <strain evidence="13">USNM 41457</strain>
    </source>
</reference>
<evidence type="ECO:0000256" key="3">
    <source>
        <dbReference type="ARBA" id="ARBA00012221"/>
    </source>
</evidence>
<evidence type="ECO:0000256" key="5">
    <source>
        <dbReference type="ARBA" id="ARBA00022679"/>
    </source>
</evidence>
<dbReference type="FunFam" id="3.40.50.11840:FF:000001">
    <property type="entry name" value="2-(3-amino-3-carboxypropyl)histidine synthase subunit 1"/>
    <property type="match status" value="1"/>
</dbReference>
<accession>J8ZVH7</accession>
<dbReference type="EC" id="2.5.1.108" evidence="3 11"/>
<dbReference type="NCBIfam" id="TIGR00322">
    <property type="entry name" value="diphth2_R"/>
    <property type="match status" value="2"/>
</dbReference>
<dbReference type="Gene3D" id="3.40.50.11850">
    <property type="entry name" value="Diphthamide synthesis DPH1/DPH2 domain 2"/>
    <property type="match status" value="1"/>
</dbReference>
<evidence type="ECO:0000256" key="7">
    <source>
        <dbReference type="ARBA" id="ARBA00022723"/>
    </source>
</evidence>
<sequence>MVVLNKSIPVDKTKLNQCTFKLPQNYNFEIEKIVNTITLNKLKRIAFQFPDGLLRYALIIVDTIKFMCDVEECIILGDVVYGACCVDDTSAYKLNCDILVHFGHSCLVPMNLCKVRCLYVFVDIYIDIEHAIKMIKKIAEERIKLDKKIDVKCNVLKTSNNINYENIKPLDDYFTNENVNIEDKNKEIIHEDDENIKNKDIVLYEKINHQQYENEFSKMAIVGTIQFNAAINVISKKLNIFVPQVKPLSRGEVLGCTSPFLGNKKICIYISDGRFHLESVMIKNTAALFYKYCPFTKKMTREYYDHEKMLANRKKSINKFFSQCKHIGIIYGILGRQGSTKIYRNISDYLKQRDFFVYKITLKEINETILDSLSFCDAFVQISCPRLSIDWGHNYKKPLLNPFEVFNHLDTNTIYEMDYYSKEKSQLWNNY</sequence>
<dbReference type="Pfam" id="PF01866">
    <property type="entry name" value="Diphthamide_syn"/>
    <property type="match status" value="2"/>
</dbReference>
<evidence type="ECO:0000256" key="10">
    <source>
        <dbReference type="ARBA" id="ARBA00048403"/>
    </source>
</evidence>
<comment type="catalytic activity">
    <reaction evidence="10 11">
        <text>L-histidyl-[translation elongation factor 2] + S-adenosyl-L-methionine = 2-[(3S)-amino-3-carboxypropyl]-L-histidyl-[translation elongation factor 2] + S-methyl-5'-thioadenosine + H(+)</text>
        <dbReference type="Rhea" id="RHEA:36783"/>
        <dbReference type="Rhea" id="RHEA-COMP:9748"/>
        <dbReference type="Rhea" id="RHEA-COMP:9749"/>
        <dbReference type="ChEBI" id="CHEBI:15378"/>
        <dbReference type="ChEBI" id="CHEBI:17509"/>
        <dbReference type="ChEBI" id="CHEBI:29979"/>
        <dbReference type="ChEBI" id="CHEBI:59789"/>
        <dbReference type="ChEBI" id="CHEBI:73995"/>
        <dbReference type="EC" id="2.5.1.108"/>
    </reaction>
</comment>
<dbReference type="GO" id="GO:0046872">
    <property type="term" value="F:metal ion binding"/>
    <property type="evidence" value="ECO:0007669"/>
    <property type="project" value="UniProtKB-KW"/>
</dbReference>
<evidence type="ECO:0000256" key="8">
    <source>
        <dbReference type="ARBA" id="ARBA00023004"/>
    </source>
</evidence>
<gene>
    <name evidence="12" type="ORF">EDEG_02019</name>
</gene>
<dbReference type="GO" id="GO:0090560">
    <property type="term" value="F:2-(3-amino-3-carboxypropyl)histidine synthase activity"/>
    <property type="evidence" value="ECO:0007669"/>
    <property type="project" value="UniProtKB-UniRule"/>
</dbReference>
<dbReference type="SFLD" id="SFLDS00032">
    <property type="entry name" value="Radical_SAM_3-amino-3-carboxyp"/>
    <property type="match status" value="1"/>
</dbReference>
<dbReference type="InterPro" id="IPR042265">
    <property type="entry name" value="DPH1/DPH2_3"/>
</dbReference>
<comment type="similarity">
    <text evidence="2 11">Belongs to the DPH1/DPH2 family. DPH1 subfamily.</text>
</comment>
<dbReference type="AlphaFoldDB" id="J8ZVH7"/>
<evidence type="ECO:0000256" key="11">
    <source>
        <dbReference type="PIRNR" id="PIRNR004967"/>
    </source>
</evidence>
<comment type="caution">
    <text evidence="12">The sequence shown here is derived from an EMBL/GenBank/DDBJ whole genome shotgun (WGS) entry which is preliminary data.</text>
</comment>
<dbReference type="Gene3D" id="3.40.50.11860">
    <property type="entry name" value="Diphthamide synthesis DPH1/DPH2 domain 3"/>
    <property type="match status" value="1"/>
</dbReference>
<evidence type="ECO:0000256" key="4">
    <source>
        <dbReference type="ARBA" id="ARBA00021915"/>
    </source>
</evidence>
<evidence type="ECO:0000256" key="6">
    <source>
        <dbReference type="ARBA" id="ARBA00022691"/>
    </source>
</evidence>
<dbReference type="InterPro" id="IPR016435">
    <property type="entry name" value="DPH1/DPH2"/>
</dbReference>
<dbReference type="PANTHER" id="PTHR10762">
    <property type="entry name" value="DIPHTHAMIDE BIOSYNTHESIS PROTEIN"/>
    <property type="match status" value="1"/>
</dbReference>
<organism evidence="12 13">
    <name type="scientific">Edhazardia aedis (strain USNM 41457)</name>
    <name type="common">Microsporidian parasite</name>
    <dbReference type="NCBI Taxonomy" id="1003232"/>
    <lineage>
        <taxon>Eukaryota</taxon>
        <taxon>Fungi</taxon>
        <taxon>Fungi incertae sedis</taxon>
        <taxon>Microsporidia</taxon>
        <taxon>Edhazardia</taxon>
    </lineage>
</organism>
<evidence type="ECO:0000256" key="9">
    <source>
        <dbReference type="ARBA" id="ARBA00023014"/>
    </source>
</evidence>
<keyword evidence="8" id="KW-0408">Iron</keyword>
<protein>
    <recommendedName>
        <fullName evidence="4 11">2-(3-amino-3-carboxypropyl)histidine synthase subunit 1</fullName>
        <ecNumber evidence="3 11">2.5.1.108</ecNumber>
    </recommendedName>
</protein>
<dbReference type="GO" id="GO:0051539">
    <property type="term" value="F:4 iron, 4 sulfur cluster binding"/>
    <property type="evidence" value="ECO:0007669"/>
    <property type="project" value="UniProtKB-UniRule"/>
</dbReference>
<name>J8ZVH7_EDHAE</name>
<evidence type="ECO:0000313" key="13">
    <source>
        <dbReference type="Proteomes" id="UP000003163"/>
    </source>
</evidence>
<comment type="pathway">
    <text evidence="1 11">Protein modification; peptidyl-diphthamide biosynthesis.</text>
</comment>
<dbReference type="InterPro" id="IPR042263">
    <property type="entry name" value="DPH1/DPH2_1"/>
</dbReference>
<dbReference type="UniPathway" id="UPA00559"/>
<evidence type="ECO:0000313" key="12">
    <source>
        <dbReference type="EMBL" id="EJW03648.1"/>
    </source>
</evidence>
<dbReference type="VEuPathDB" id="MicrosporidiaDB:EDEG_02019"/>
<dbReference type="OMA" id="WTPRHGM"/>
<proteinExistence type="inferred from homology"/>
<dbReference type="GO" id="GO:0017183">
    <property type="term" value="P:protein histidyl modification to diphthamide"/>
    <property type="evidence" value="ECO:0007669"/>
    <property type="project" value="UniProtKB-UniRule"/>
</dbReference>
<evidence type="ECO:0000256" key="2">
    <source>
        <dbReference type="ARBA" id="ARBA00010173"/>
    </source>
</evidence>
<dbReference type="InterPro" id="IPR035435">
    <property type="entry name" value="DPH1/DPH2_euk_archaea"/>
</dbReference>
<dbReference type="InParanoid" id="J8ZVH7"/>
<keyword evidence="7" id="KW-0479">Metal-binding</keyword>
<dbReference type="PANTHER" id="PTHR10762:SF1">
    <property type="entry name" value="2-(3-AMINO-3-CARBOXYPROPYL)HISTIDINE SYNTHASE SUBUNIT 1"/>
    <property type="match status" value="1"/>
</dbReference>
<comment type="function">
    <text evidence="11">Catalyzes the first step of diphthamide biosynthesis, a post-translational modification of histidine which occurs in elongation factor 2.</text>
</comment>
<dbReference type="EMBL" id="AFBI03000033">
    <property type="protein sequence ID" value="EJW03648.1"/>
    <property type="molecule type" value="Genomic_DNA"/>
</dbReference>
<keyword evidence="9" id="KW-0411">Iron-sulfur</keyword>
<keyword evidence="5 11" id="KW-0808">Transferase</keyword>
<keyword evidence="11" id="KW-0004">4Fe-4S</keyword>
<comment type="cofactor">
    <cofactor evidence="11">
        <name>[4Fe-4S] cluster</name>
        <dbReference type="ChEBI" id="CHEBI:49883"/>
    </cofactor>
    <text evidence="11">Binds 1 [4Fe-4S] cluster per subunit. The cluster is coordinated with 3 cysteines and an exchangeable S-adenosyl-L-methionine.</text>
</comment>
<dbReference type="Gene3D" id="3.40.50.11840">
    <property type="entry name" value="Diphthamide synthesis DPH1/DPH2 domain 1"/>
    <property type="match status" value="1"/>
</dbReference>
<dbReference type="STRING" id="1003232.J8ZVH7"/>
<reference evidence="12 13" key="1">
    <citation type="submission" date="2011-08" db="EMBL/GenBank/DDBJ databases">
        <authorList>
            <person name="Liu Z.J."/>
            <person name="Shi F.L."/>
            <person name="Lu J.Q."/>
            <person name="Li M."/>
            <person name="Wang Z.L."/>
        </authorList>
    </citation>
    <scope>NUCLEOTIDE SEQUENCE [LARGE SCALE GENOMIC DNA]</scope>
    <source>
        <strain evidence="12 13">USNM 41457</strain>
    </source>
</reference>